<organism evidence="2">
    <name type="scientific">uncultured Caudovirales phage</name>
    <dbReference type="NCBI Taxonomy" id="2100421"/>
    <lineage>
        <taxon>Viruses</taxon>
        <taxon>Duplodnaviria</taxon>
        <taxon>Heunggongvirae</taxon>
        <taxon>Uroviricota</taxon>
        <taxon>Caudoviricetes</taxon>
        <taxon>Peduoviridae</taxon>
        <taxon>Maltschvirus</taxon>
        <taxon>Maltschvirus maltsch</taxon>
    </lineage>
</organism>
<evidence type="ECO:0000313" key="3">
    <source>
        <dbReference type="EMBL" id="CAB4195872.1"/>
    </source>
</evidence>
<reference evidence="2" key="1">
    <citation type="submission" date="2020-05" db="EMBL/GenBank/DDBJ databases">
        <authorList>
            <person name="Chiriac C."/>
            <person name="Salcher M."/>
            <person name="Ghai R."/>
            <person name="Kavagutti S V."/>
        </authorList>
    </citation>
    <scope>NUCLEOTIDE SEQUENCE</scope>
</reference>
<sequence length="117" mass="13214">MNYYYAQVVNGVVVNTVVVDEHALWDENGFEREEVGAAFCQAFGEGQWIRTYLDGEKRKWYGRKGCTYRADLDAFVPPKPPVECTLNEESCHWFTPEGVDLNFPPAPQSTDDSAGQS</sequence>
<dbReference type="EMBL" id="LR797240">
    <property type="protein sequence ID" value="CAB4195872.1"/>
    <property type="molecule type" value="Genomic_DNA"/>
</dbReference>
<protein>
    <submittedName>
        <fullName evidence="2">Uncharacterized protein</fullName>
    </submittedName>
</protein>
<dbReference type="EMBL" id="LR796845">
    <property type="protein sequence ID" value="CAB4169486.1"/>
    <property type="molecule type" value="Genomic_DNA"/>
</dbReference>
<proteinExistence type="predicted"/>
<dbReference type="EMBL" id="LR796438">
    <property type="protein sequence ID" value="CAB4144630.1"/>
    <property type="molecule type" value="Genomic_DNA"/>
</dbReference>
<accession>A0A6J5PHV5</accession>
<name>A0A6J5PHV5_9CAUD</name>
<evidence type="ECO:0000313" key="1">
    <source>
        <dbReference type="EMBL" id="CAB4144630.1"/>
    </source>
</evidence>
<evidence type="ECO:0000313" key="2">
    <source>
        <dbReference type="EMBL" id="CAB4169486.1"/>
    </source>
</evidence>
<gene>
    <name evidence="3" type="ORF">UFOVP1296_41</name>
    <name evidence="1" type="ORF">UFOVP471_53</name>
    <name evidence="2" type="ORF">UFOVP890_41</name>
</gene>